<name>A0A4W5MZY5_9TELE</name>
<accession>A0A4W5MZY5</accession>
<dbReference type="SMART" id="SM00409">
    <property type="entry name" value="IG"/>
    <property type="match status" value="2"/>
</dbReference>
<dbReference type="AlphaFoldDB" id="A0A4W5MZY5"/>
<dbReference type="STRING" id="62062.ENSHHUP00000044671"/>
<dbReference type="Pfam" id="PF24518">
    <property type="entry name" value="Ig_CD22"/>
    <property type="match status" value="1"/>
</dbReference>
<reference evidence="2" key="2">
    <citation type="submission" date="2025-08" db="UniProtKB">
        <authorList>
            <consortium name="Ensembl"/>
        </authorList>
    </citation>
    <scope>IDENTIFICATION</scope>
</reference>
<dbReference type="Ensembl" id="ENSHHUT00000046325.1">
    <property type="protein sequence ID" value="ENSHHUP00000044671.1"/>
    <property type="gene ID" value="ENSHHUG00000027326.1"/>
</dbReference>
<dbReference type="Proteomes" id="UP000314982">
    <property type="component" value="Unassembled WGS sequence"/>
</dbReference>
<reference evidence="3" key="1">
    <citation type="submission" date="2018-06" db="EMBL/GenBank/DDBJ databases">
        <title>Genome assembly of Danube salmon.</title>
        <authorList>
            <person name="Macqueen D.J."/>
            <person name="Gundappa M.K."/>
        </authorList>
    </citation>
    <scope>NUCLEOTIDE SEQUENCE [LARGE SCALE GENOMIC DNA]</scope>
</reference>
<proteinExistence type="predicted"/>
<dbReference type="GeneTree" id="ENSGT00990000205316"/>
<protein>
    <recommendedName>
        <fullName evidence="1">Ig-like domain-containing protein</fullName>
    </recommendedName>
</protein>
<dbReference type="PANTHER" id="PTHR46013:SF4">
    <property type="entry name" value="B-CELL RECEPTOR CD22-RELATED"/>
    <property type="match status" value="1"/>
</dbReference>
<sequence>MSNCVSVVLGQIGWSVTYTTQSICTLKGSTVELTCSYIYPSGTVSTTFWFTKNDAEGNPVSLSDEPDYKGRVTYHRDKKNGHNLKITDLRESDSATYMFRFIADQTRGIYSGDPGVTLSVTDLQVMVTPYSQMLPSKTLTCSTTSCSLTGNPTYTWYINGQSLSWPTSQQYTVWSPKTESYSCAVKGHEDLHSPVVCAQGKECWRVTYTKRRICVLKGSTVDISCSYTHPTSYIEQGSFWFTQKHPVDLSLYPEYAGRVEYNRNTENHHTMIITDLTEKDSAEYKFRLLTTDEGRFSGLPGVMLTDTGK</sequence>
<dbReference type="InterPro" id="IPR013783">
    <property type="entry name" value="Ig-like_fold"/>
</dbReference>
<organism evidence="2 3">
    <name type="scientific">Hucho hucho</name>
    <name type="common">huchen</name>
    <dbReference type="NCBI Taxonomy" id="62062"/>
    <lineage>
        <taxon>Eukaryota</taxon>
        <taxon>Metazoa</taxon>
        <taxon>Chordata</taxon>
        <taxon>Craniata</taxon>
        <taxon>Vertebrata</taxon>
        <taxon>Euteleostomi</taxon>
        <taxon>Actinopterygii</taxon>
        <taxon>Neopterygii</taxon>
        <taxon>Teleostei</taxon>
        <taxon>Protacanthopterygii</taxon>
        <taxon>Salmoniformes</taxon>
        <taxon>Salmonidae</taxon>
        <taxon>Salmoninae</taxon>
        <taxon>Hucho</taxon>
    </lineage>
</organism>
<dbReference type="InterPro" id="IPR036179">
    <property type="entry name" value="Ig-like_dom_sf"/>
</dbReference>
<evidence type="ECO:0000313" key="2">
    <source>
        <dbReference type="Ensembl" id="ENSHHUP00000044671.1"/>
    </source>
</evidence>
<dbReference type="SUPFAM" id="SSF48726">
    <property type="entry name" value="Immunoglobulin"/>
    <property type="match status" value="2"/>
</dbReference>
<dbReference type="InterPro" id="IPR056386">
    <property type="entry name" value="Ig_CD22"/>
</dbReference>
<evidence type="ECO:0000259" key="1">
    <source>
        <dbReference type="PROSITE" id="PS50835"/>
    </source>
</evidence>
<evidence type="ECO:0000313" key="3">
    <source>
        <dbReference type="Proteomes" id="UP000314982"/>
    </source>
</evidence>
<dbReference type="InterPro" id="IPR003599">
    <property type="entry name" value="Ig_sub"/>
</dbReference>
<dbReference type="PANTHER" id="PTHR46013">
    <property type="entry name" value="VASCULAR CELL ADHESION MOLECULE 1"/>
    <property type="match status" value="1"/>
</dbReference>
<dbReference type="Gene3D" id="2.60.40.10">
    <property type="entry name" value="Immunoglobulins"/>
    <property type="match status" value="2"/>
</dbReference>
<reference evidence="2" key="3">
    <citation type="submission" date="2025-09" db="UniProtKB">
        <authorList>
            <consortium name="Ensembl"/>
        </authorList>
    </citation>
    <scope>IDENTIFICATION</scope>
</reference>
<keyword evidence="3" id="KW-1185">Reference proteome</keyword>
<dbReference type="SMART" id="SM00406">
    <property type="entry name" value="IGv"/>
    <property type="match status" value="2"/>
</dbReference>
<feature type="domain" description="Ig-like" evidence="1">
    <location>
        <begin position="114"/>
        <end position="185"/>
    </location>
</feature>
<dbReference type="PROSITE" id="PS50835">
    <property type="entry name" value="IG_LIKE"/>
    <property type="match status" value="1"/>
</dbReference>
<dbReference type="InterPro" id="IPR007110">
    <property type="entry name" value="Ig-like_dom"/>
</dbReference>
<dbReference type="InterPro" id="IPR013106">
    <property type="entry name" value="Ig_V-set"/>
</dbReference>